<feature type="domain" description="NADH:quinone oxidoreductase/Mrp antiporter transmembrane" evidence="11">
    <location>
        <begin position="130"/>
        <end position="415"/>
    </location>
</feature>
<dbReference type="InterPro" id="IPR025383">
    <property type="entry name" value="MrpA_C/MbhD"/>
</dbReference>
<dbReference type="PANTHER" id="PTHR43373">
    <property type="entry name" value="NA(+)/H(+) ANTIPORTER SUBUNIT"/>
    <property type="match status" value="1"/>
</dbReference>
<feature type="transmembrane region" description="Helical" evidence="10">
    <location>
        <begin position="864"/>
        <end position="884"/>
    </location>
</feature>
<keyword evidence="4" id="KW-1003">Cell membrane</keyword>
<feature type="transmembrane region" description="Helical" evidence="10">
    <location>
        <begin position="246"/>
        <end position="271"/>
    </location>
</feature>
<evidence type="ECO:0000259" key="12">
    <source>
        <dbReference type="Pfam" id="PF00662"/>
    </source>
</evidence>
<evidence type="ECO:0000256" key="6">
    <source>
        <dbReference type="ARBA" id="ARBA00022989"/>
    </source>
</evidence>
<evidence type="ECO:0000256" key="1">
    <source>
        <dbReference type="ARBA" id="ARBA00004651"/>
    </source>
</evidence>
<dbReference type="Pfam" id="PF00361">
    <property type="entry name" value="Proton_antipo_M"/>
    <property type="match status" value="1"/>
</dbReference>
<keyword evidence="7" id="KW-0406">Ion transport</keyword>
<keyword evidence="8 10" id="KW-0472">Membrane</keyword>
<dbReference type="Proteomes" id="UP000233553">
    <property type="component" value="Unassembled WGS sequence"/>
</dbReference>
<dbReference type="Pfam" id="PF00662">
    <property type="entry name" value="Proton_antipo_N"/>
    <property type="match status" value="1"/>
</dbReference>
<feature type="transmembrane region" description="Helical" evidence="10">
    <location>
        <begin position="579"/>
        <end position="597"/>
    </location>
</feature>
<feature type="transmembrane region" description="Helical" evidence="10">
    <location>
        <begin position="904"/>
        <end position="930"/>
    </location>
</feature>
<feature type="transmembrane region" description="Helical" evidence="10">
    <location>
        <begin position="796"/>
        <end position="817"/>
    </location>
</feature>
<feature type="transmembrane region" description="Helical" evidence="10">
    <location>
        <begin position="113"/>
        <end position="129"/>
    </location>
</feature>
<feature type="transmembrane region" description="Helical" evidence="10">
    <location>
        <begin position="31"/>
        <end position="51"/>
    </location>
</feature>
<evidence type="ECO:0000313" key="17">
    <source>
        <dbReference type="Proteomes" id="UP000233553"/>
    </source>
</evidence>
<evidence type="ECO:0000259" key="13">
    <source>
        <dbReference type="Pfam" id="PF04039"/>
    </source>
</evidence>
<feature type="transmembrane region" description="Helical" evidence="10">
    <location>
        <begin position="823"/>
        <end position="844"/>
    </location>
</feature>
<feature type="transmembrane region" description="Helical" evidence="10">
    <location>
        <begin position="504"/>
        <end position="529"/>
    </location>
</feature>
<dbReference type="EMBL" id="PISJ01000001">
    <property type="protein sequence ID" value="PKF37278.1"/>
    <property type="molecule type" value="Genomic_DNA"/>
</dbReference>
<evidence type="ECO:0000256" key="4">
    <source>
        <dbReference type="ARBA" id="ARBA00022475"/>
    </source>
</evidence>
<dbReference type="GO" id="GO:0015297">
    <property type="term" value="F:antiporter activity"/>
    <property type="evidence" value="ECO:0007669"/>
    <property type="project" value="UniProtKB-KW"/>
</dbReference>
<sequence>MDTSVLPIIILLPLILGTTLVSQLQRISRGVTALGAIGISLSCFILLLTQAETVLQGNTLQQSWDWLPQLGINLSFRLDALGLLFGLLISGIGTLIYIYAYYYLSPKNSLSKLYQLLMLFMAAMLGISLSNNLIILLVFWELTSISSFLLVGYWSQYEAAQRGARMALTITGMGGLAMLGGFVLIGQITGTYQIDELVLMKDTIQQHALFVPALLLILLGAFTKSAQFPFHFWLPNAMAAPTPVSAYLHSATMVKAGIFLLARLAPIFIGAALYHNIVTFVGLFTLCMAAGFAIFKEDLKGLLAYSTISHLGLIVCLLGIGSPLAVAAAIFHIINHATFKAALFMIAGIIDHETGTRDLRKLSGIWQLLPFTGTLTMITAASMAGVPLTNGFISKEMFFTELLANLSGPVMVISAIVATLAGIFAVSYSIRLVHGVFFDGPVGKHVPNKDAHEPHFGMRLPAIILATLCILVGILPALLAGTMVNSVTRASLAQPEFEGVHLAIWHGINAPLIMSLIALIGGSILYFALAKEGRIRKIDLDPYLGKFQGKILFDLFLKNLLLTSRKIKQKTENGSLQSYILWIVLFSIIMVGLPLFNQGLTTGTRELTHAPWVAIVLWLTLFSGCWMMLWFHHERIKAVLISGAVGLVVTMVFVTLSAPDLALTQITVDVVTTVLLLMSLSLLPQLTPYESSRSRRWRDASLAIAGGLGIGWITWLLLTRDHNSISWFFLQQAIPLGGGSNVVNVILVDFRGFDTFGEITVLGIAAIGALCLMDGMRAHGTTMTQGLTYRFNPSPLMFRITASWILPLALVVSVYIFMRGHNLPGGGFIAGLITSMALIIQYIVLGQDQTEQMIKAKSGRLYELWIGTGLTIAGLTGIIAWFWARPFLTSAHIYVEAPLLGKMHLASAVAFDTGVYITVVGAAMLLISVLGDSRHSSMAGPIPGGDKQND</sequence>
<feature type="transmembrane region" description="Helical" evidence="10">
    <location>
        <begin position="80"/>
        <end position="101"/>
    </location>
</feature>
<keyword evidence="2" id="KW-0813">Transport</keyword>
<feature type="transmembrane region" description="Helical" evidence="10">
    <location>
        <begin position="638"/>
        <end position="656"/>
    </location>
</feature>
<feature type="transmembrane region" description="Helical" evidence="10">
    <location>
        <begin position="6"/>
        <end position="24"/>
    </location>
</feature>
<dbReference type="InterPro" id="IPR007182">
    <property type="entry name" value="MnhB"/>
</dbReference>
<comment type="caution">
    <text evidence="16">The sequence shown here is derived from an EMBL/GenBank/DDBJ whole genome shotgun (WGS) entry which is preliminary data.</text>
</comment>
<keyword evidence="5 9" id="KW-0812">Transmembrane</keyword>
<dbReference type="GO" id="GO:0006811">
    <property type="term" value="P:monoatomic ion transport"/>
    <property type="evidence" value="ECO:0007669"/>
    <property type="project" value="UniProtKB-KW"/>
</dbReference>
<feature type="transmembrane region" description="Helical" evidence="10">
    <location>
        <begin position="700"/>
        <end position="718"/>
    </location>
</feature>
<name>A0A2N0WKP3_9GAMM</name>
<feature type="transmembrane region" description="Helical" evidence="10">
    <location>
        <begin position="462"/>
        <end position="484"/>
    </location>
</feature>
<evidence type="ECO:0000256" key="5">
    <source>
        <dbReference type="ARBA" id="ARBA00022692"/>
    </source>
</evidence>
<comment type="subcellular location">
    <subcellularLocation>
        <location evidence="1">Cell membrane</location>
        <topology evidence="1">Multi-pass membrane protein</topology>
    </subcellularLocation>
    <subcellularLocation>
        <location evidence="9">Membrane</location>
        <topology evidence="9">Multi-pass membrane protein</topology>
    </subcellularLocation>
</comment>
<feature type="transmembrane region" description="Helical" evidence="10">
    <location>
        <begin position="662"/>
        <end position="680"/>
    </location>
</feature>
<dbReference type="NCBIfam" id="NF009288">
    <property type="entry name" value="PRK12648.1"/>
    <property type="match status" value="1"/>
</dbReference>
<feature type="transmembrane region" description="Helical" evidence="10">
    <location>
        <begin position="756"/>
        <end position="775"/>
    </location>
</feature>
<feature type="transmembrane region" description="Helical" evidence="10">
    <location>
        <begin position="406"/>
        <end position="428"/>
    </location>
</feature>
<feature type="domain" description="NADH-Ubiquinone oxidoreductase (complex I) chain 5 N-terminal" evidence="12">
    <location>
        <begin position="69"/>
        <end position="105"/>
    </location>
</feature>
<organism evidence="16 17">
    <name type="scientific">Acinetobacter proteolyticus</name>
    <dbReference type="NCBI Taxonomy" id="1776741"/>
    <lineage>
        <taxon>Bacteria</taxon>
        <taxon>Pseudomonadati</taxon>
        <taxon>Pseudomonadota</taxon>
        <taxon>Gammaproteobacteria</taxon>
        <taxon>Moraxellales</taxon>
        <taxon>Moraxellaceae</taxon>
        <taxon>Acinetobacter</taxon>
    </lineage>
</organism>
<feature type="transmembrane region" description="Helical" evidence="10">
    <location>
        <begin position="609"/>
        <end position="631"/>
    </location>
</feature>
<dbReference type="Pfam" id="PF20501">
    <property type="entry name" value="MbhE"/>
    <property type="match status" value="1"/>
</dbReference>
<evidence type="ECO:0000256" key="7">
    <source>
        <dbReference type="ARBA" id="ARBA00023065"/>
    </source>
</evidence>
<keyword evidence="3" id="KW-0050">Antiport</keyword>
<feature type="transmembrane region" description="Helical" evidence="10">
    <location>
        <begin position="209"/>
        <end position="234"/>
    </location>
</feature>
<proteinExistence type="predicted"/>
<dbReference type="InterPro" id="IPR046806">
    <property type="entry name" value="MrpA_C/MbhE"/>
</dbReference>
<evidence type="ECO:0000259" key="11">
    <source>
        <dbReference type="Pfam" id="PF00361"/>
    </source>
</evidence>
<feature type="domain" description="MrpA C-terminal/MbhE" evidence="15">
    <location>
        <begin position="695"/>
        <end position="778"/>
    </location>
</feature>
<dbReference type="InterPro" id="IPR001750">
    <property type="entry name" value="ND/Mrp_TM"/>
</dbReference>
<dbReference type="AlphaFoldDB" id="A0A2N0WKP3"/>
<evidence type="ECO:0000313" key="16">
    <source>
        <dbReference type="EMBL" id="PKF37278.1"/>
    </source>
</evidence>
<accession>A0A2N0WKP3</accession>
<feature type="transmembrane region" description="Helical" evidence="10">
    <location>
        <begin position="302"/>
        <end position="320"/>
    </location>
</feature>
<keyword evidence="6 10" id="KW-1133">Transmembrane helix</keyword>
<dbReference type="Pfam" id="PF04039">
    <property type="entry name" value="MnhB"/>
    <property type="match status" value="1"/>
</dbReference>
<feature type="transmembrane region" description="Helical" evidence="10">
    <location>
        <begin position="362"/>
        <end position="386"/>
    </location>
</feature>
<dbReference type="GO" id="GO:0005886">
    <property type="term" value="C:plasma membrane"/>
    <property type="evidence" value="ECO:0007669"/>
    <property type="project" value="UniProtKB-SubCell"/>
</dbReference>
<dbReference type="RefSeq" id="WP_101235322.1">
    <property type="nucleotide sequence ID" value="NZ_CP158965.1"/>
</dbReference>
<evidence type="ECO:0000259" key="15">
    <source>
        <dbReference type="Pfam" id="PF20501"/>
    </source>
</evidence>
<dbReference type="PANTHER" id="PTHR43373:SF1">
    <property type="entry name" value="NA(+)_H(+) ANTIPORTER SUBUNIT A"/>
    <property type="match status" value="1"/>
</dbReference>
<evidence type="ECO:0000256" key="9">
    <source>
        <dbReference type="RuleBase" id="RU000320"/>
    </source>
</evidence>
<feature type="transmembrane region" description="Helical" evidence="10">
    <location>
        <begin position="277"/>
        <end position="295"/>
    </location>
</feature>
<gene>
    <name evidence="16" type="ORF">CW311_00325</name>
</gene>
<evidence type="ECO:0000259" key="14">
    <source>
        <dbReference type="Pfam" id="PF13244"/>
    </source>
</evidence>
<evidence type="ECO:0000256" key="8">
    <source>
        <dbReference type="ARBA" id="ARBA00023136"/>
    </source>
</evidence>
<feature type="domain" description="MrpA C-terminal/MbhD" evidence="14">
    <location>
        <begin position="625"/>
        <end position="685"/>
    </location>
</feature>
<feature type="transmembrane region" description="Helical" evidence="10">
    <location>
        <begin position="166"/>
        <end position="189"/>
    </location>
</feature>
<feature type="domain" description="Na+/H+ antiporter MnhB subunit-related protein" evidence="13">
    <location>
        <begin position="798"/>
        <end position="924"/>
    </location>
</feature>
<evidence type="ECO:0000256" key="10">
    <source>
        <dbReference type="SAM" id="Phobius"/>
    </source>
</evidence>
<reference evidence="16 17" key="1">
    <citation type="submission" date="2017-12" db="EMBL/GenBank/DDBJ databases">
        <title>Draft Genome sequences of multiple microbial strains isolated from spacecraft associated surfaces.</title>
        <authorList>
            <person name="Seuylemezian A."/>
            <person name="Vaishampayan P."/>
            <person name="Venkateswaran K."/>
        </authorList>
    </citation>
    <scope>NUCLEOTIDE SEQUENCE [LARGE SCALE GENOMIC DNA]</scope>
    <source>
        <strain evidence="16 17">2P01AA</strain>
    </source>
</reference>
<protein>
    <submittedName>
        <fullName evidence="16">Monovalent cation/H+ antiporter subunit A</fullName>
    </submittedName>
</protein>
<dbReference type="PRINTS" id="PR01434">
    <property type="entry name" value="NADHDHGNASE5"/>
</dbReference>
<dbReference type="InterPro" id="IPR050616">
    <property type="entry name" value="CPA3_Na-H_Antiporter_A"/>
</dbReference>
<evidence type="ECO:0000256" key="2">
    <source>
        <dbReference type="ARBA" id="ARBA00022448"/>
    </source>
</evidence>
<dbReference type="Pfam" id="PF13244">
    <property type="entry name" value="MbhD"/>
    <property type="match status" value="1"/>
</dbReference>
<dbReference type="InterPro" id="IPR001516">
    <property type="entry name" value="Proton_antipo_N"/>
</dbReference>
<evidence type="ECO:0000256" key="3">
    <source>
        <dbReference type="ARBA" id="ARBA00022449"/>
    </source>
</evidence>